<accession>A0A078JNA6</accession>
<dbReference type="PaxDb" id="3708-A0A078JNA6"/>
<evidence type="ECO:0000259" key="2">
    <source>
        <dbReference type="Pfam" id="PF22936"/>
    </source>
</evidence>
<feature type="compositionally biased region" description="Polar residues" evidence="1">
    <location>
        <begin position="191"/>
        <end position="200"/>
    </location>
</feature>
<gene>
    <name evidence="3" type="primary">BnaUnng02080D</name>
    <name evidence="3" type="ORF">GSBRNA2T00060478001</name>
</gene>
<dbReference type="Gramene" id="CDY67231">
    <property type="protein sequence ID" value="CDY67231"/>
    <property type="gene ID" value="GSBRNA2T00060478001"/>
</dbReference>
<sequence length="414" mass="45751">MEFTKHLGRFRSLWSEMEMLRPSTTDADELNKRREQDKVFGLLLTLNPAYNGLIQHLLREDTLPDLEDVCARIQKEQGSIGLFAKKGDLSLASQATQEEGSEAPQANKAAAHGKFEERRFNGNCDHCKKHGHKKSQCWILHPHLKPAKFMKDREARANASDGTSGAGTSKGKEIDGREGGDGKSLVAYTGAPSNRGNNDQEYLRRSDLDALIKLFKENGNTFGYSFGARAIENHKDLTRTDRMHESLIDMVNQSRIANLARNDLAFKPSSILAHMASNHSIKPLVVDSGASHHMISDTSLIKNIVPMNGNVMIANGDRIPIRGIGSLKLFNKETKAFYMPEFTSNLLSVKKCATDLQCNVIFSPNDVKFQDIKSSKMIGKGVTKGELYLLEDLAPVSSYSCSFTSVSGSSLSKN</sequence>
<dbReference type="Pfam" id="PF22936">
    <property type="entry name" value="Pol_BBD"/>
    <property type="match status" value="1"/>
</dbReference>
<reference evidence="3" key="2">
    <citation type="submission" date="2014-06" db="EMBL/GenBank/DDBJ databases">
        <authorList>
            <person name="Genoscope - CEA"/>
        </authorList>
    </citation>
    <scope>NUCLEOTIDE SEQUENCE</scope>
</reference>
<evidence type="ECO:0000313" key="3">
    <source>
        <dbReference type="EMBL" id="CDY67231.1"/>
    </source>
</evidence>
<feature type="compositionally biased region" description="Basic and acidic residues" evidence="1">
    <location>
        <begin position="170"/>
        <end position="181"/>
    </location>
</feature>
<dbReference type="EMBL" id="LK035889">
    <property type="protein sequence ID" value="CDY67231.1"/>
    <property type="molecule type" value="Genomic_DNA"/>
</dbReference>
<dbReference type="PANTHER" id="PTHR34222:SF33">
    <property type="entry name" value="RETROTRANSPOSON GAG DOMAIN-CONTAINING PROTEIN"/>
    <property type="match status" value="1"/>
</dbReference>
<feature type="domain" description="Retrovirus-related Pol polyprotein from transposon TNT 1-94-like beta-barrel" evidence="2">
    <location>
        <begin position="285"/>
        <end position="352"/>
    </location>
</feature>
<reference evidence="3" key="1">
    <citation type="journal article" date="2014" name="Science">
        <title>Plant genetics. Early allopolyploid evolution in the post-Neolithic Brassica napus oilseed genome.</title>
        <authorList>
            <person name="Chalhoub B."/>
            <person name="Denoeud F."/>
            <person name="Liu S."/>
            <person name="Parkin I.A."/>
            <person name="Tang H."/>
            <person name="Wang X."/>
            <person name="Chiquet J."/>
            <person name="Belcram H."/>
            <person name="Tong C."/>
            <person name="Samans B."/>
            <person name="Correa M."/>
            <person name="Da Silva C."/>
            <person name="Just J."/>
            <person name="Falentin C."/>
            <person name="Koh C.S."/>
            <person name="Le Clainche I."/>
            <person name="Bernard M."/>
            <person name="Bento P."/>
            <person name="Noel B."/>
            <person name="Labadie K."/>
            <person name="Alberti A."/>
            <person name="Charles M."/>
            <person name="Arnaud D."/>
            <person name="Guo H."/>
            <person name="Daviaud C."/>
            <person name="Alamery S."/>
            <person name="Jabbari K."/>
            <person name="Zhao M."/>
            <person name="Edger P.P."/>
            <person name="Chelaifa H."/>
            <person name="Tack D."/>
            <person name="Lassalle G."/>
            <person name="Mestiri I."/>
            <person name="Schnel N."/>
            <person name="Le Paslier M.C."/>
            <person name="Fan G."/>
            <person name="Renault V."/>
            <person name="Bayer P.E."/>
            <person name="Golicz A.A."/>
            <person name="Manoli S."/>
            <person name="Lee T.H."/>
            <person name="Thi V.H."/>
            <person name="Chalabi S."/>
            <person name="Hu Q."/>
            <person name="Fan C."/>
            <person name="Tollenaere R."/>
            <person name="Lu Y."/>
            <person name="Battail C."/>
            <person name="Shen J."/>
            <person name="Sidebottom C.H."/>
            <person name="Wang X."/>
            <person name="Canaguier A."/>
            <person name="Chauveau A."/>
            <person name="Berard A."/>
            <person name="Deniot G."/>
            <person name="Guan M."/>
            <person name="Liu Z."/>
            <person name="Sun F."/>
            <person name="Lim Y.P."/>
            <person name="Lyons E."/>
            <person name="Town C.D."/>
            <person name="Bancroft I."/>
            <person name="Wang X."/>
            <person name="Meng J."/>
            <person name="Ma J."/>
            <person name="Pires J.C."/>
            <person name="King G.J."/>
            <person name="Brunel D."/>
            <person name="Delourme R."/>
            <person name="Renard M."/>
            <person name="Aury J.M."/>
            <person name="Adams K.L."/>
            <person name="Batley J."/>
            <person name="Snowdon R.J."/>
            <person name="Tost J."/>
            <person name="Edwards D."/>
            <person name="Zhou Y."/>
            <person name="Hua W."/>
            <person name="Sharpe A.G."/>
            <person name="Paterson A.H."/>
            <person name="Guan C."/>
            <person name="Wincker P."/>
        </authorList>
    </citation>
    <scope>NUCLEOTIDE SEQUENCE [LARGE SCALE GENOMIC DNA]</scope>
</reference>
<dbReference type="OMA" id="CTEDAVP"/>
<feature type="region of interest" description="Disordered" evidence="1">
    <location>
        <begin position="153"/>
        <end position="201"/>
    </location>
</feature>
<dbReference type="AlphaFoldDB" id="A0A078JNA6"/>
<proteinExistence type="predicted"/>
<feature type="non-terminal residue" evidence="3">
    <location>
        <position position="414"/>
    </location>
</feature>
<evidence type="ECO:0000256" key="1">
    <source>
        <dbReference type="SAM" id="MobiDB-lite"/>
    </source>
</evidence>
<feature type="region of interest" description="Disordered" evidence="1">
    <location>
        <begin position="93"/>
        <end position="112"/>
    </location>
</feature>
<dbReference type="InterPro" id="IPR054722">
    <property type="entry name" value="PolX-like_BBD"/>
</dbReference>
<protein>
    <submittedName>
        <fullName evidence="3">BnaUnng02080D protein</fullName>
    </submittedName>
</protein>
<organism evidence="3">
    <name type="scientific">Brassica napus</name>
    <name type="common">Rape</name>
    <dbReference type="NCBI Taxonomy" id="3708"/>
    <lineage>
        <taxon>Eukaryota</taxon>
        <taxon>Viridiplantae</taxon>
        <taxon>Streptophyta</taxon>
        <taxon>Embryophyta</taxon>
        <taxon>Tracheophyta</taxon>
        <taxon>Spermatophyta</taxon>
        <taxon>Magnoliopsida</taxon>
        <taxon>eudicotyledons</taxon>
        <taxon>Gunneridae</taxon>
        <taxon>Pentapetalae</taxon>
        <taxon>rosids</taxon>
        <taxon>malvids</taxon>
        <taxon>Brassicales</taxon>
        <taxon>Brassicaceae</taxon>
        <taxon>Brassiceae</taxon>
        <taxon>Brassica</taxon>
    </lineage>
</organism>
<dbReference type="PANTHER" id="PTHR34222">
    <property type="entry name" value="GAG_PRE-INTEGRS DOMAIN-CONTAINING PROTEIN"/>
    <property type="match status" value="1"/>
</dbReference>
<name>A0A078JNA6_BRANA</name>